<feature type="signal peptide" evidence="1">
    <location>
        <begin position="1"/>
        <end position="30"/>
    </location>
</feature>
<evidence type="ECO:0008006" key="4">
    <source>
        <dbReference type="Google" id="ProtNLM"/>
    </source>
</evidence>
<gene>
    <name evidence="2" type="ORF">EV643_13212</name>
</gene>
<accession>A0A4R6JDL8</accession>
<keyword evidence="3" id="KW-1185">Reference proteome</keyword>
<keyword evidence="1" id="KW-0732">Signal</keyword>
<protein>
    <recommendedName>
        <fullName evidence="4">Collagen triple helix repeat protein</fullName>
    </recommendedName>
</protein>
<dbReference type="OrthoDB" id="3829582at2"/>
<evidence type="ECO:0000313" key="3">
    <source>
        <dbReference type="Proteomes" id="UP000295388"/>
    </source>
</evidence>
<sequence length="218" mass="21774">MRITKKAIALSVAVVAAVGGGIVLATSANAADPAAVAGPIPNTEGSVSGWNLKNGTIYGADIDPNVVKWFTGTYNNTVTSDSVKDGALAETDLNDAVKGKLNAVGGPVGPAGPEGPAGPKGDTGVVGLTVSSPMKVVPTGFSEIKLDCADGKKALSGGLKWDSGVKSEAKHVVVNGTYPSDLADAEGLSTANSWTIALTNNAPNEITVQPFITCATIG</sequence>
<dbReference type="Proteomes" id="UP000295388">
    <property type="component" value="Unassembled WGS sequence"/>
</dbReference>
<proteinExistence type="predicted"/>
<organism evidence="2 3">
    <name type="scientific">Kribbella caucasensis</name>
    <dbReference type="NCBI Taxonomy" id="2512215"/>
    <lineage>
        <taxon>Bacteria</taxon>
        <taxon>Bacillati</taxon>
        <taxon>Actinomycetota</taxon>
        <taxon>Actinomycetes</taxon>
        <taxon>Propionibacteriales</taxon>
        <taxon>Kribbellaceae</taxon>
        <taxon>Kribbella</taxon>
    </lineage>
</organism>
<name>A0A4R6JDL8_9ACTN</name>
<dbReference type="AlphaFoldDB" id="A0A4R6JDL8"/>
<dbReference type="EMBL" id="SNWQ01000032">
    <property type="protein sequence ID" value="TDO33477.1"/>
    <property type="molecule type" value="Genomic_DNA"/>
</dbReference>
<comment type="caution">
    <text evidence="2">The sequence shown here is derived from an EMBL/GenBank/DDBJ whole genome shotgun (WGS) entry which is preliminary data.</text>
</comment>
<evidence type="ECO:0000313" key="2">
    <source>
        <dbReference type="EMBL" id="TDO33477.1"/>
    </source>
</evidence>
<evidence type="ECO:0000256" key="1">
    <source>
        <dbReference type="SAM" id="SignalP"/>
    </source>
</evidence>
<reference evidence="2 3" key="1">
    <citation type="submission" date="2019-03" db="EMBL/GenBank/DDBJ databases">
        <title>Genomic Encyclopedia of Type Strains, Phase III (KMG-III): the genomes of soil and plant-associated and newly described type strains.</title>
        <authorList>
            <person name="Whitman W."/>
        </authorList>
    </citation>
    <scope>NUCLEOTIDE SEQUENCE [LARGE SCALE GENOMIC DNA]</scope>
    <source>
        <strain evidence="2 3">VKM Ac-2527</strain>
    </source>
</reference>
<feature type="chain" id="PRO_5020388737" description="Collagen triple helix repeat protein" evidence="1">
    <location>
        <begin position="31"/>
        <end position="218"/>
    </location>
</feature>
<dbReference type="RefSeq" id="WP_133805268.1">
    <property type="nucleotide sequence ID" value="NZ_SNWQ01000032.1"/>
</dbReference>